<dbReference type="PANTHER" id="PTHR36933">
    <property type="entry name" value="SLL0788 PROTEIN"/>
    <property type="match status" value="1"/>
</dbReference>
<evidence type="ECO:0000313" key="5">
    <source>
        <dbReference type="EMBL" id="WSC17277.1"/>
    </source>
</evidence>
<feature type="region of interest" description="Disordered" evidence="1">
    <location>
        <begin position="32"/>
        <end position="72"/>
    </location>
</feature>
<protein>
    <submittedName>
        <fullName evidence="5">DUF305 domain-containing protein</fullName>
    </submittedName>
    <submittedName>
        <fullName evidence="4">Uncharacterized protein (DUF305 family)</fullName>
    </submittedName>
</protein>
<dbReference type="Proteomes" id="UP000318186">
    <property type="component" value="Unassembled WGS sequence"/>
</dbReference>
<dbReference type="AlphaFoldDB" id="A0A561TXL9"/>
<proteinExistence type="predicted"/>
<evidence type="ECO:0000256" key="1">
    <source>
        <dbReference type="SAM" id="MobiDB-lite"/>
    </source>
</evidence>
<dbReference type="InterPro" id="IPR005183">
    <property type="entry name" value="DUF305_CopM-like"/>
</dbReference>
<dbReference type="Gene3D" id="1.20.1260.10">
    <property type="match status" value="1"/>
</dbReference>
<reference evidence="5 7" key="2">
    <citation type="submission" date="2022-10" db="EMBL/GenBank/DDBJ databases">
        <title>The complete genomes of actinobacterial strains from the NBC collection.</title>
        <authorList>
            <person name="Joergensen T.S."/>
            <person name="Alvarez Arevalo M."/>
            <person name="Sterndorff E.B."/>
            <person name="Faurdal D."/>
            <person name="Vuksanovic O."/>
            <person name="Mourched A.-S."/>
            <person name="Charusanti P."/>
            <person name="Shaw S."/>
            <person name="Blin K."/>
            <person name="Weber T."/>
        </authorList>
    </citation>
    <scope>NUCLEOTIDE SEQUENCE [LARGE SCALE GENOMIC DNA]</scope>
    <source>
        <strain evidence="5 7">NBC 01769</strain>
    </source>
</reference>
<keyword evidence="7" id="KW-1185">Reference proteome</keyword>
<evidence type="ECO:0000256" key="2">
    <source>
        <dbReference type="SAM" id="SignalP"/>
    </source>
</evidence>
<organism evidence="4 6">
    <name type="scientific">Streptomyces brevispora</name>
    <dbReference type="NCBI Taxonomy" id="887462"/>
    <lineage>
        <taxon>Bacteria</taxon>
        <taxon>Bacillati</taxon>
        <taxon>Actinomycetota</taxon>
        <taxon>Actinomycetes</taxon>
        <taxon>Kitasatosporales</taxon>
        <taxon>Streptomycetaceae</taxon>
        <taxon>Streptomyces</taxon>
    </lineage>
</organism>
<dbReference type="EMBL" id="VIWW01000002">
    <property type="protein sequence ID" value="TWF91834.1"/>
    <property type="molecule type" value="Genomic_DNA"/>
</dbReference>
<evidence type="ECO:0000259" key="3">
    <source>
        <dbReference type="Pfam" id="PF03713"/>
    </source>
</evidence>
<name>A0A561TXL9_9ACTN</name>
<gene>
    <name evidence="4" type="ORF">FHX80_12150</name>
    <name evidence="5" type="ORF">OIE64_33650</name>
</gene>
<dbReference type="EMBL" id="CP109114">
    <property type="protein sequence ID" value="WSC17277.1"/>
    <property type="molecule type" value="Genomic_DNA"/>
</dbReference>
<dbReference type="PANTHER" id="PTHR36933:SF1">
    <property type="entry name" value="SLL0788 PROTEIN"/>
    <property type="match status" value="1"/>
</dbReference>
<reference evidence="4 6" key="1">
    <citation type="submission" date="2019-06" db="EMBL/GenBank/DDBJ databases">
        <title>Sequencing the genomes of 1000 actinobacteria strains.</title>
        <authorList>
            <person name="Klenk H.-P."/>
        </authorList>
    </citation>
    <scope>NUCLEOTIDE SEQUENCE [LARGE SCALE GENOMIC DNA]</scope>
    <source>
        <strain evidence="4 6">DSM 42059</strain>
    </source>
</reference>
<feature type="domain" description="DUF305" evidence="3">
    <location>
        <begin position="78"/>
        <end position="219"/>
    </location>
</feature>
<evidence type="ECO:0000313" key="4">
    <source>
        <dbReference type="EMBL" id="TWF91834.1"/>
    </source>
</evidence>
<feature type="chain" id="PRO_5021816884" evidence="2">
    <location>
        <begin position="27"/>
        <end position="221"/>
    </location>
</feature>
<accession>A0A561TXL9</accession>
<feature type="signal peptide" evidence="2">
    <location>
        <begin position="1"/>
        <end position="26"/>
    </location>
</feature>
<sequence>MICRQVRRFRGFALIVVVSAAVLASAGCDGGGGANGSKDRAGGGGSVVAPGKPGEPARTLSASQAAKEAGVDTPNSADVRYVRLMIQHHAQALVLTQLVPSRSGSAAVKRIAERITAAQQPEIGAMRGWLSRHGRPEQADGHDHGAMPGMATAGQLKQLRAAKGTAFDQLFLKRMITHHQGAVTMATAVLSEGNNVQVEEMADDVIAQQTAEIGRMRALSS</sequence>
<dbReference type="Proteomes" id="UP001330827">
    <property type="component" value="Chromosome"/>
</dbReference>
<evidence type="ECO:0000313" key="6">
    <source>
        <dbReference type="Proteomes" id="UP000318186"/>
    </source>
</evidence>
<dbReference type="InterPro" id="IPR012347">
    <property type="entry name" value="Ferritin-like"/>
</dbReference>
<evidence type="ECO:0000313" key="7">
    <source>
        <dbReference type="Proteomes" id="UP001330827"/>
    </source>
</evidence>
<keyword evidence="2" id="KW-0732">Signal</keyword>
<dbReference type="Pfam" id="PF03713">
    <property type="entry name" value="DUF305"/>
    <property type="match status" value="1"/>
</dbReference>
<dbReference type="PROSITE" id="PS51257">
    <property type="entry name" value="PROKAR_LIPOPROTEIN"/>
    <property type="match status" value="1"/>
</dbReference>